<organism evidence="1 2">
    <name type="scientific">Eretmocerus hayati</name>
    <dbReference type="NCBI Taxonomy" id="131215"/>
    <lineage>
        <taxon>Eukaryota</taxon>
        <taxon>Metazoa</taxon>
        <taxon>Ecdysozoa</taxon>
        <taxon>Arthropoda</taxon>
        <taxon>Hexapoda</taxon>
        <taxon>Insecta</taxon>
        <taxon>Pterygota</taxon>
        <taxon>Neoptera</taxon>
        <taxon>Endopterygota</taxon>
        <taxon>Hymenoptera</taxon>
        <taxon>Apocrita</taxon>
        <taxon>Proctotrupomorpha</taxon>
        <taxon>Chalcidoidea</taxon>
        <taxon>Aphelinidae</taxon>
        <taxon>Aphelininae</taxon>
        <taxon>Eretmocerus</taxon>
    </lineage>
</organism>
<dbReference type="Proteomes" id="UP001239111">
    <property type="component" value="Chromosome 2"/>
</dbReference>
<name>A0ACC2PCJ7_9HYME</name>
<dbReference type="EMBL" id="CM056742">
    <property type="protein sequence ID" value="KAJ8681167.1"/>
    <property type="molecule type" value="Genomic_DNA"/>
</dbReference>
<reference evidence="1" key="1">
    <citation type="submission" date="2023-04" db="EMBL/GenBank/DDBJ databases">
        <title>A chromosome-level genome assembly of the parasitoid wasp Eretmocerus hayati.</title>
        <authorList>
            <person name="Zhong Y."/>
            <person name="Liu S."/>
            <person name="Liu Y."/>
        </authorList>
    </citation>
    <scope>NUCLEOTIDE SEQUENCE</scope>
    <source>
        <strain evidence="1">ZJU_SS_LIU_2023</strain>
    </source>
</reference>
<comment type="caution">
    <text evidence="1">The sequence shown here is derived from an EMBL/GenBank/DDBJ whole genome shotgun (WGS) entry which is preliminary data.</text>
</comment>
<gene>
    <name evidence="1" type="ORF">QAD02_016954</name>
</gene>
<keyword evidence="2" id="KW-1185">Reference proteome</keyword>
<sequence length="246" mass="27703">MLVKNATGPLEAGPLEESVGCGGTPHSIRLADEDEQAKLRAIPQQQETPTTKPPSKGKSSRGRPAQPTGNHKLTEYFPVRRSVRKCKRAVLEEKQRDLENKVLRGLESGLEVRKFTGKGRGVVTTKNFAKGEFVVEYKGNLIDHVTAKKLEAKYAKDNNTGCYMYYFQYRNQHYCVDATAETNRLGRLVNHSRNGNLITRIVEAGYPPQPHLVLIAKEDIPEGVEVCYDYGDRNRESIRNHPWLAL</sequence>
<protein>
    <submittedName>
        <fullName evidence="1">Uncharacterized protein</fullName>
    </submittedName>
</protein>
<evidence type="ECO:0000313" key="2">
    <source>
        <dbReference type="Proteomes" id="UP001239111"/>
    </source>
</evidence>
<evidence type="ECO:0000313" key="1">
    <source>
        <dbReference type="EMBL" id="KAJ8681167.1"/>
    </source>
</evidence>
<proteinExistence type="predicted"/>
<accession>A0ACC2PCJ7</accession>